<organism evidence="1 2">
    <name type="scientific">Trichinella nelsoni</name>
    <dbReference type="NCBI Taxonomy" id="6336"/>
    <lineage>
        <taxon>Eukaryota</taxon>
        <taxon>Metazoa</taxon>
        <taxon>Ecdysozoa</taxon>
        <taxon>Nematoda</taxon>
        <taxon>Enoplea</taxon>
        <taxon>Dorylaimia</taxon>
        <taxon>Trichinellida</taxon>
        <taxon>Trichinellidae</taxon>
        <taxon>Trichinella</taxon>
    </lineage>
</organism>
<dbReference type="EMBL" id="JYDL01000152">
    <property type="protein sequence ID" value="KRX14729.1"/>
    <property type="molecule type" value="Genomic_DNA"/>
</dbReference>
<accession>A0A0V0RJR1</accession>
<keyword evidence="2" id="KW-1185">Reference proteome</keyword>
<protein>
    <submittedName>
        <fullName evidence="1">Uncharacterized protein</fullName>
    </submittedName>
</protein>
<dbReference type="Proteomes" id="UP000054630">
    <property type="component" value="Unassembled WGS sequence"/>
</dbReference>
<evidence type="ECO:0000313" key="2">
    <source>
        <dbReference type="Proteomes" id="UP000054630"/>
    </source>
</evidence>
<name>A0A0V0RJR1_9BILA</name>
<evidence type="ECO:0000313" key="1">
    <source>
        <dbReference type="EMBL" id="KRX14729.1"/>
    </source>
</evidence>
<proteinExistence type="predicted"/>
<gene>
    <name evidence="1" type="ORF">T07_5273</name>
</gene>
<dbReference type="OrthoDB" id="5920515at2759"/>
<dbReference type="AlphaFoldDB" id="A0A0V0RJR1"/>
<sequence length="114" mass="12459">MSSAAGADVTGSAPLFNVVPLLRPDRPLPEYTMWLSGGCGQLLIFLECDCAEQPAIVSCLRDLVLPRFSTAQHGNPLPGFATTTGFSTWHRFQVPSESTFYPLLTISCRSIWII</sequence>
<reference evidence="1 2" key="1">
    <citation type="submission" date="2015-01" db="EMBL/GenBank/DDBJ databases">
        <title>Evolution of Trichinella species and genotypes.</title>
        <authorList>
            <person name="Korhonen P.K."/>
            <person name="Edoardo P."/>
            <person name="Giuseppe L.R."/>
            <person name="Gasser R.B."/>
        </authorList>
    </citation>
    <scope>NUCLEOTIDE SEQUENCE [LARGE SCALE GENOMIC DNA]</scope>
    <source>
        <strain evidence="1">ISS37</strain>
    </source>
</reference>
<comment type="caution">
    <text evidence="1">The sequence shown here is derived from an EMBL/GenBank/DDBJ whole genome shotgun (WGS) entry which is preliminary data.</text>
</comment>